<evidence type="ECO:0000313" key="2">
    <source>
        <dbReference type="RefSeq" id="XP_010770870.1"/>
    </source>
</evidence>
<feature type="non-terminal residue" evidence="2">
    <location>
        <position position="114"/>
    </location>
</feature>
<organism evidence="1 2">
    <name type="scientific">Notothenia coriiceps</name>
    <name type="common">black rockcod</name>
    <dbReference type="NCBI Taxonomy" id="8208"/>
    <lineage>
        <taxon>Eukaryota</taxon>
        <taxon>Metazoa</taxon>
        <taxon>Chordata</taxon>
        <taxon>Craniata</taxon>
        <taxon>Vertebrata</taxon>
        <taxon>Euteleostomi</taxon>
        <taxon>Actinopterygii</taxon>
        <taxon>Neopterygii</taxon>
        <taxon>Teleostei</taxon>
        <taxon>Neoteleostei</taxon>
        <taxon>Acanthomorphata</taxon>
        <taxon>Eupercaria</taxon>
        <taxon>Perciformes</taxon>
        <taxon>Notothenioidei</taxon>
        <taxon>Nototheniidae</taxon>
        <taxon>Notothenia</taxon>
    </lineage>
</organism>
<evidence type="ECO:0000313" key="1">
    <source>
        <dbReference type="Proteomes" id="UP000504611"/>
    </source>
</evidence>
<protein>
    <submittedName>
        <fullName evidence="2">LETM1 domain-containing protein 1</fullName>
    </submittedName>
</protein>
<dbReference type="RefSeq" id="XP_010770870.1">
    <property type="nucleotide sequence ID" value="XM_010772568.1"/>
</dbReference>
<name>A0A6I9N9L9_9TELE</name>
<gene>
    <name evidence="2" type="primary">letmd1</name>
</gene>
<dbReference type="OrthoDB" id="73691at2759"/>
<dbReference type="AlphaFoldDB" id="A0A6I9N9L9"/>
<accession>A0A6I9N9L9</accession>
<dbReference type="KEGG" id="ncc:104946695"/>
<reference evidence="2" key="1">
    <citation type="submission" date="2025-08" db="UniProtKB">
        <authorList>
            <consortium name="RefSeq"/>
        </authorList>
    </citation>
    <scope>IDENTIFICATION</scope>
    <source>
        <tissue evidence="2">Muscle</tissue>
    </source>
</reference>
<proteinExistence type="predicted"/>
<sequence length="114" mass="13812">MALLSSSLTRFCCLRTNRINNGLYSPYLPCQYRLYSTSQVRRGLGRYVQIVNSKYESFLKRRFPRFFQLYHTFVEGIKLLFRDGKEVKRIKVNMHSDQLQFKDLPYRDMEKLRQ</sequence>
<keyword evidence="1" id="KW-1185">Reference proteome</keyword>
<dbReference type="CTD" id="25875"/>
<dbReference type="Proteomes" id="UP000504611">
    <property type="component" value="Unplaced"/>
</dbReference>